<dbReference type="EnsemblMetazoa" id="CLYHEMT019146.1">
    <property type="protein sequence ID" value="CLYHEMP019146.1"/>
    <property type="gene ID" value="CLYHEMG019146"/>
</dbReference>
<dbReference type="InterPro" id="IPR050712">
    <property type="entry name" value="NAD(P)H-dep_reductase"/>
</dbReference>
<evidence type="ECO:0000313" key="3">
    <source>
        <dbReference type="Proteomes" id="UP000594262"/>
    </source>
</evidence>
<name>A0A7M5X7R0_9CNID</name>
<proteinExistence type="predicted"/>
<protein>
    <recommendedName>
        <fullName evidence="1">NADPH-dependent FMN reductase-like domain-containing protein</fullName>
    </recommendedName>
</protein>
<dbReference type="PANTHER" id="PTHR30543">
    <property type="entry name" value="CHROMATE REDUCTASE"/>
    <property type="match status" value="1"/>
</dbReference>
<feature type="domain" description="NADPH-dependent FMN reductase-like" evidence="1">
    <location>
        <begin position="5"/>
        <end position="150"/>
    </location>
</feature>
<dbReference type="RefSeq" id="XP_066914004.1">
    <property type="nucleotide sequence ID" value="XM_067057903.1"/>
</dbReference>
<reference evidence="2" key="1">
    <citation type="submission" date="2021-01" db="UniProtKB">
        <authorList>
            <consortium name="EnsemblMetazoa"/>
        </authorList>
    </citation>
    <scope>IDENTIFICATION</scope>
</reference>
<accession>A0A7M5X7R0</accession>
<dbReference type="AlphaFoldDB" id="A0A7M5X7R0"/>
<dbReference type="GO" id="GO:0005829">
    <property type="term" value="C:cytosol"/>
    <property type="evidence" value="ECO:0007669"/>
    <property type="project" value="TreeGrafter"/>
</dbReference>
<dbReference type="OrthoDB" id="68575at2759"/>
<sequence length="204" mass="23006">MALRFACFISSCREGRMADRMVKLIQAQFNQTMQPKGHQLELIDPVKYDLPLLKKPLHFYKDRSEAPEILQTLNEKVEQSDCFLILTAEYNMNLPPALTNLMSQLPPPSFEYKPSGLISYTLGTRGGLAACVAARPYLAELGCLPVKHMTTVSSVHQEVNEDGSTENHFITESLDDLFQQVAWWGEATKLKRHTDGVPAKKGYF</sequence>
<dbReference type="SUPFAM" id="SSF52218">
    <property type="entry name" value="Flavoproteins"/>
    <property type="match status" value="1"/>
</dbReference>
<evidence type="ECO:0000259" key="1">
    <source>
        <dbReference type="Pfam" id="PF03358"/>
    </source>
</evidence>
<organism evidence="2 3">
    <name type="scientific">Clytia hemisphaerica</name>
    <dbReference type="NCBI Taxonomy" id="252671"/>
    <lineage>
        <taxon>Eukaryota</taxon>
        <taxon>Metazoa</taxon>
        <taxon>Cnidaria</taxon>
        <taxon>Hydrozoa</taxon>
        <taxon>Hydroidolina</taxon>
        <taxon>Leptothecata</taxon>
        <taxon>Obeliida</taxon>
        <taxon>Clytiidae</taxon>
        <taxon>Clytia</taxon>
    </lineage>
</organism>
<dbReference type="GO" id="GO:0016491">
    <property type="term" value="F:oxidoreductase activity"/>
    <property type="evidence" value="ECO:0007669"/>
    <property type="project" value="InterPro"/>
</dbReference>
<dbReference type="Proteomes" id="UP000594262">
    <property type="component" value="Unplaced"/>
</dbReference>
<dbReference type="GO" id="GO:0010181">
    <property type="term" value="F:FMN binding"/>
    <property type="evidence" value="ECO:0007669"/>
    <property type="project" value="TreeGrafter"/>
</dbReference>
<dbReference type="Gene3D" id="3.40.50.360">
    <property type="match status" value="1"/>
</dbReference>
<evidence type="ECO:0000313" key="2">
    <source>
        <dbReference type="EnsemblMetazoa" id="CLYHEMP019146.1"/>
    </source>
</evidence>
<dbReference type="InterPro" id="IPR029039">
    <property type="entry name" value="Flavoprotein-like_sf"/>
</dbReference>
<dbReference type="PANTHER" id="PTHR30543:SF21">
    <property type="entry name" value="NAD(P)H-DEPENDENT FMN REDUCTASE LOT6"/>
    <property type="match status" value="1"/>
</dbReference>
<dbReference type="GeneID" id="136801276"/>
<keyword evidence="3" id="KW-1185">Reference proteome</keyword>
<dbReference type="InterPro" id="IPR005025">
    <property type="entry name" value="FMN_Rdtase-like_dom"/>
</dbReference>
<dbReference type="Pfam" id="PF03358">
    <property type="entry name" value="FMN_red"/>
    <property type="match status" value="1"/>
</dbReference>